<dbReference type="Pfam" id="PF14566">
    <property type="entry name" value="PTPlike_phytase"/>
    <property type="match status" value="1"/>
</dbReference>
<sequence length="378" mass="43137">MKRLHDQSVSLQHQKKLFLTSMVATILTTMCLTLSDNVIAADNTTTLNIKHATDSIATKGTTPHSTAYASTTSPINPNQLYRHRITPEERAPYANYFWRYDSKDNGEYPDRFRMITNDARLNPKLSGIFTTGLDTLRISGSSQPTVQQFKHMAKEIKRKTDGPVFDVDLRQETHLFVNDYPISRYAKRDWINVGKASEEILTTEEELVKTLPGQSLSIHRLTKEKTAGTGMTITVTSVATEASVARKAGFNYWRLTATDHIWPDATIVDQFISLYRNLPTNAWLHFHCEAGKGRTTTFMALYDMMRNPHVPLYDILKRQETLGGISLMATGNEKGWKAPYSKQRSDMLALFHQYVTETTYTNYATPWSTWLNRHNENK</sequence>
<dbReference type="Gene3D" id="3.30.70.1690">
    <property type="match status" value="1"/>
</dbReference>
<evidence type="ECO:0000313" key="3">
    <source>
        <dbReference type="EMBL" id="MBM6912548.1"/>
    </source>
</evidence>
<dbReference type="InterPro" id="IPR000387">
    <property type="entry name" value="Tyr_Pase_dom"/>
</dbReference>
<proteinExistence type="predicted"/>
<accession>A0ABS2GHC8</accession>
<dbReference type="Proteomes" id="UP000707138">
    <property type="component" value="Unassembled WGS sequence"/>
</dbReference>
<dbReference type="Gene3D" id="3.90.190.10">
    <property type="entry name" value="Protein tyrosine phosphatase superfamily"/>
    <property type="match status" value="1"/>
</dbReference>
<dbReference type="RefSeq" id="WP_205087652.1">
    <property type="nucleotide sequence ID" value="NZ_JACJLA010000005.1"/>
</dbReference>
<gene>
    <name evidence="3" type="ORF">H6A01_04300</name>
</gene>
<feature type="domain" description="Tyrosine specific protein phosphatases" evidence="2">
    <location>
        <begin position="269"/>
        <end position="317"/>
    </location>
</feature>
<evidence type="ECO:0000259" key="2">
    <source>
        <dbReference type="PROSITE" id="PS50056"/>
    </source>
</evidence>
<name>A0ABS2GHC8_9FIRM</name>
<reference evidence="3 4" key="1">
    <citation type="journal article" date="2021" name="Sci. Rep.">
        <title>The distribution of antibiotic resistance genes in chicken gut microbiota commensals.</title>
        <authorList>
            <person name="Juricova H."/>
            <person name="Matiasovicova J."/>
            <person name="Kubasova T."/>
            <person name="Cejkova D."/>
            <person name="Rychlik I."/>
        </authorList>
    </citation>
    <scope>NUCLEOTIDE SEQUENCE [LARGE SCALE GENOMIC DNA]</scope>
    <source>
        <strain evidence="3 4">An537</strain>
    </source>
</reference>
<protein>
    <submittedName>
        <fullName evidence="3">Protein tyrosine phosphatase</fullName>
    </submittedName>
</protein>
<dbReference type="SUPFAM" id="SSF52799">
    <property type="entry name" value="(Phosphotyrosine protein) phosphatases II"/>
    <property type="match status" value="1"/>
</dbReference>
<dbReference type="InterPro" id="IPR016130">
    <property type="entry name" value="Tyr_Pase_AS"/>
</dbReference>
<organism evidence="3 4">
    <name type="scientific">Veillonella magna</name>
    <dbReference type="NCBI Taxonomy" id="464322"/>
    <lineage>
        <taxon>Bacteria</taxon>
        <taxon>Bacillati</taxon>
        <taxon>Bacillota</taxon>
        <taxon>Negativicutes</taxon>
        <taxon>Veillonellales</taxon>
        <taxon>Veillonellaceae</taxon>
        <taxon>Veillonella</taxon>
    </lineage>
</organism>
<feature type="signal peptide" evidence="1">
    <location>
        <begin position="1"/>
        <end position="40"/>
    </location>
</feature>
<dbReference type="InterPro" id="IPR029021">
    <property type="entry name" value="Prot-tyrosine_phosphatase-like"/>
</dbReference>
<dbReference type="PROSITE" id="PS50056">
    <property type="entry name" value="TYR_PHOSPHATASE_2"/>
    <property type="match status" value="1"/>
</dbReference>
<dbReference type="SMART" id="SM01301">
    <property type="entry name" value="PTPlike_phytase"/>
    <property type="match status" value="1"/>
</dbReference>
<evidence type="ECO:0000256" key="1">
    <source>
        <dbReference type="SAM" id="SignalP"/>
    </source>
</evidence>
<keyword evidence="4" id="KW-1185">Reference proteome</keyword>
<dbReference type="EMBL" id="JACJLA010000005">
    <property type="protein sequence ID" value="MBM6912548.1"/>
    <property type="molecule type" value="Genomic_DNA"/>
</dbReference>
<feature type="chain" id="PRO_5045127054" evidence="1">
    <location>
        <begin position="41"/>
        <end position="378"/>
    </location>
</feature>
<evidence type="ECO:0000313" key="4">
    <source>
        <dbReference type="Proteomes" id="UP000707138"/>
    </source>
</evidence>
<comment type="caution">
    <text evidence="3">The sequence shown here is derived from an EMBL/GenBank/DDBJ whole genome shotgun (WGS) entry which is preliminary data.</text>
</comment>
<keyword evidence="1" id="KW-0732">Signal</keyword>
<dbReference type="PROSITE" id="PS00383">
    <property type="entry name" value="TYR_PHOSPHATASE_1"/>
    <property type="match status" value="1"/>
</dbReference>